<protein>
    <submittedName>
        <fullName evidence="2">Uncharacterized protein</fullName>
    </submittedName>
</protein>
<dbReference type="Proteomes" id="UP001500897">
    <property type="component" value="Unassembled WGS sequence"/>
</dbReference>
<gene>
    <name evidence="2" type="ORF">GCM10009759_09730</name>
</gene>
<reference evidence="2 3" key="1">
    <citation type="journal article" date="2019" name="Int. J. Syst. Evol. Microbiol.">
        <title>The Global Catalogue of Microorganisms (GCM) 10K type strain sequencing project: providing services to taxonomists for standard genome sequencing and annotation.</title>
        <authorList>
            <consortium name="The Broad Institute Genomics Platform"/>
            <consortium name="The Broad Institute Genome Sequencing Center for Infectious Disease"/>
            <person name="Wu L."/>
            <person name="Ma J."/>
        </authorList>
    </citation>
    <scope>NUCLEOTIDE SEQUENCE [LARGE SCALE GENOMIC DNA]</scope>
    <source>
        <strain evidence="2 3">JCM 14559</strain>
    </source>
</reference>
<sequence length="121" mass="11999">MAGRGAVRGGRGAGVPVALLAVLLSALLALLAAGPPAQARAPRPPASATAEEHLECGHQQEAQAPAGRARAHHRANGGPPARPQDRPEDGAAADPSAPVPAGPAPTGSRPAALARLQVFRC</sequence>
<proteinExistence type="predicted"/>
<organism evidence="2 3">
    <name type="scientific">Kitasatospora saccharophila</name>
    <dbReference type="NCBI Taxonomy" id="407973"/>
    <lineage>
        <taxon>Bacteria</taxon>
        <taxon>Bacillati</taxon>
        <taxon>Actinomycetota</taxon>
        <taxon>Actinomycetes</taxon>
        <taxon>Kitasatosporales</taxon>
        <taxon>Streptomycetaceae</taxon>
        <taxon>Kitasatospora</taxon>
    </lineage>
</organism>
<dbReference type="EMBL" id="BAAANS010000004">
    <property type="protein sequence ID" value="GAA2087948.1"/>
    <property type="molecule type" value="Genomic_DNA"/>
</dbReference>
<accession>A0ABN2WAH4</accession>
<evidence type="ECO:0000313" key="3">
    <source>
        <dbReference type="Proteomes" id="UP001500897"/>
    </source>
</evidence>
<keyword evidence="3" id="KW-1185">Reference proteome</keyword>
<name>A0ABN2WAH4_9ACTN</name>
<evidence type="ECO:0000313" key="2">
    <source>
        <dbReference type="EMBL" id="GAA2087948.1"/>
    </source>
</evidence>
<comment type="caution">
    <text evidence="2">The sequence shown here is derived from an EMBL/GenBank/DDBJ whole genome shotgun (WGS) entry which is preliminary data.</text>
</comment>
<feature type="region of interest" description="Disordered" evidence="1">
    <location>
        <begin position="35"/>
        <end position="111"/>
    </location>
</feature>
<feature type="compositionally biased region" description="Low complexity" evidence="1">
    <location>
        <begin position="59"/>
        <end position="68"/>
    </location>
</feature>
<evidence type="ECO:0000256" key="1">
    <source>
        <dbReference type="SAM" id="MobiDB-lite"/>
    </source>
</evidence>